<dbReference type="GO" id="GO:0005737">
    <property type="term" value="C:cytoplasm"/>
    <property type="evidence" value="ECO:0007669"/>
    <property type="project" value="TreeGrafter"/>
</dbReference>
<dbReference type="PANTHER" id="PTHR15323">
    <property type="entry name" value="D123 PROTEIN"/>
    <property type="match status" value="1"/>
</dbReference>
<dbReference type="OrthoDB" id="360540at2759"/>
<dbReference type="CTD" id="8872"/>
<dbReference type="RefSeq" id="XP_038054471.1">
    <property type="nucleotide sequence ID" value="XM_038198543.1"/>
</dbReference>
<feature type="compositionally biased region" description="Polar residues" evidence="2">
    <location>
        <begin position="318"/>
        <end position="332"/>
    </location>
</feature>
<evidence type="ECO:0000313" key="3">
    <source>
        <dbReference type="EnsemblMetazoa" id="XP_038054471.1"/>
    </source>
</evidence>
<organism evidence="3 4">
    <name type="scientific">Patiria miniata</name>
    <name type="common">Bat star</name>
    <name type="synonym">Asterina miniata</name>
    <dbReference type="NCBI Taxonomy" id="46514"/>
    <lineage>
        <taxon>Eukaryota</taxon>
        <taxon>Metazoa</taxon>
        <taxon>Echinodermata</taxon>
        <taxon>Eleutherozoa</taxon>
        <taxon>Asterozoa</taxon>
        <taxon>Asteroidea</taxon>
        <taxon>Valvatacea</taxon>
        <taxon>Valvatida</taxon>
        <taxon>Asterinidae</taxon>
        <taxon>Patiria</taxon>
    </lineage>
</organism>
<evidence type="ECO:0000313" key="4">
    <source>
        <dbReference type="Proteomes" id="UP000887568"/>
    </source>
</evidence>
<protein>
    <recommendedName>
        <fullName evidence="5">Cell division cycle protein 123 homolog</fullName>
    </recommendedName>
</protein>
<dbReference type="OMA" id="TFPDPNF"/>
<dbReference type="EnsemblMetazoa" id="XM_038198543.1">
    <property type="protein sequence ID" value="XP_038054471.1"/>
    <property type="gene ID" value="LOC119726724"/>
</dbReference>
<dbReference type="GeneID" id="119726724"/>
<accession>A0A913ZTS1</accession>
<comment type="similarity">
    <text evidence="1">Belongs to the CDC123 family.</text>
</comment>
<dbReference type="Pfam" id="PF07065">
    <property type="entry name" value="D123"/>
    <property type="match status" value="1"/>
</dbReference>
<dbReference type="InterPro" id="IPR009772">
    <property type="entry name" value="CDC123"/>
</dbReference>
<dbReference type="AlphaFoldDB" id="A0A913ZTS1"/>
<reference evidence="3" key="1">
    <citation type="submission" date="2022-11" db="UniProtKB">
        <authorList>
            <consortium name="EnsemblMetazoa"/>
        </authorList>
    </citation>
    <scope>IDENTIFICATION</scope>
</reference>
<sequence>MKKQQVLNCSFSAWYPIFKHLTIDSIVIPLSKGFLEYLDADGIYLPASPTDETSDIIDEDDEDAQSRIPSFPGLEESIRTAIHNLGGRVFPKLNWSAPRDASWMACGNTLQCSCVNDIFLLLKSSDFVTHDLTSPFEHCTDCEQGPQDTLYELVLRRWCDISEATEFRVFVKNDDIIGISQRDHTNFFPDLGPLAEQIHNEIEDFHDRHIAGNFLDHDYVYDIYRQDKRKFLLIDFNPFGETTDPLLFDWEDLNDLDVTRTDSQSWETFRYVRSASGIQPSQFLSYRYPVDILHLTTGADADKLADFLRMEMQKPDQQEATSSSQEGSSNVQYEDEPEK</sequence>
<proteinExistence type="inferred from homology"/>
<feature type="region of interest" description="Disordered" evidence="2">
    <location>
        <begin position="311"/>
        <end position="339"/>
    </location>
</feature>
<name>A0A913ZTS1_PATMI</name>
<evidence type="ECO:0008006" key="5">
    <source>
        <dbReference type="Google" id="ProtNLM"/>
    </source>
</evidence>
<evidence type="ECO:0000256" key="2">
    <source>
        <dbReference type="SAM" id="MobiDB-lite"/>
    </source>
</evidence>
<evidence type="ECO:0000256" key="1">
    <source>
        <dbReference type="ARBA" id="ARBA00011047"/>
    </source>
</evidence>
<dbReference type="PANTHER" id="PTHR15323:SF6">
    <property type="entry name" value="CELL DIVISION CYCLE PROTEIN 123 HOMOLOG"/>
    <property type="match status" value="1"/>
</dbReference>
<keyword evidence="4" id="KW-1185">Reference proteome</keyword>
<dbReference type="Proteomes" id="UP000887568">
    <property type="component" value="Unplaced"/>
</dbReference>